<keyword evidence="5 8" id="KW-1133">Transmembrane helix</keyword>
<evidence type="ECO:0000259" key="9">
    <source>
        <dbReference type="Pfam" id="PF12821"/>
    </source>
</evidence>
<evidence type="ECO:0000256" key="5">
    <source>
        <dbReference type="ARBA" id="ARBA00022989"/>
    </source>
</evidence>
<feature type="transmembrane region" description="Helical" evidence="8">
    <location>
        <begin position="112"/>
        <end position="136"/>
    </location>
</feature>
<dbReference type="Pfam" id="PF12821">
    <property type="entry name" value="ThrE_2"/>
    <property type="match status" value="1"/>
</dbReference>
<keyword evidence="6 8" id="KW-0472">Membrane</keyword>
<dbReference type="PANTHER" id="PTHR34390:SF1">
    <property type="entry name" value="SUCCINATE TRANSPORTER SUBUNIT YJJB-RELATED"/>
    <property type="match status" value="1"/>
</dbReference>
<dbReference type="OrthoDB" id="9810047at2"/>
<comment type="similarity">
    <text evidence="7">Belongs to the ThrE exporter (TC 2.A.79) family.</text>
</comment>
<comment type="caution">
    <text evidence="10">The sequence shown here is derived from an EMBL/GenBank/DDBJ whole genome shotgun (WGS) entry which is preliminary data.</text>
</comment>
<reference evidence="10 11" key="1">
    <citation type="submission" date="2018-08" db="EMBL/GenBank/DDBJ databases">
        <title>A genome reference for cultivated species of the human gut microbiota.</title>
        <authorList>
            <person name="Zou Y."/>
            <person name="Xue W."/>
            <person name="Luo G."/>
        </authorList>
    </citation>
    <scope>NUCLEOTIDE SEQUENCE [LARGE SCALE GENOMIC DNA]</scope>
    <source>
        <strain evidence="10 11">AF37-2AT</strain>
    </source>
</reference>
<accession>A0A3E3K670</accession>
<dbReference type="EMBL" id="QVLX01000001">
    <property type="protein sequence ID" value="RGE89958.1"/>
    <property type="molecule type" value="Genomic_DNA"/>
</dbReference>
<evidence type="ECO:0000256" key="1">
    <source>
        <dbReference type="ARBA" id="ARBA00004651"/>
    </source>
</evidence>
<evidence type="ECO:0000313" key="11">
    <source>
        <dbReference type="Proteomes" id="UP000261080"/>
    </source>
</evidence>
<keyword evidence="3" id="KW-0997">Cell inner membrane</keyword>
<dbReference type="InterPro" id="IPR050539">
    <property type="entry name" value="ThrE_Dicarb/AminoAcid_Exp"/>
</dbReference>
<feature type="domain" description="Threonine/Serine exporter ThrE" evidence="9">
    <location>
        <begin position="8"/>
        <end position="134"/>
    </location>
</feature>
<proteinExistence type="inferred from homology"/>
<dbReference type="Proteomes" id="UP000261080">
    <property type="component" value="Unassembled WGS sequence"/>
</dbReference>
<feature type="transmembrane region" description="Helical" evidence="8">
    <location>
        <begin position="28"/>
        <end position="45"/>
    </location>
</feature>
<evidence type="ECO:0000256" key="8">
    <source>
        <dbReference type="SAM" id="Phobius"/>
    </source>
</evidence>
<evidence type="ECO:0000313" key="10">
    <source>
        <dbReference type="EMBL" id="RGE89958.1"/>
    </source>
</evidence>
<dbReference type="InterPro" id="IPR024528">
    <property type="entry name" value="ThrE_2"/>
</dbReference>
<gene>
    <name evidence="10" type="ORF">DW016_01450</name>
</gene>
<keyword evidence="2" id="KW-1003">Cell membrane</keyword>
<keyword evidence="4 8" id="KW-0812">Transmembrane</keyword>
<sequence length="162" mass="17972">MIDIGIKTIGFFIAVFSFSVLINSPRKYLLWAGIAGAASGFIYIICVETGWNPVIASFWSALAAGLISHIFARILKAPVTMFLIGGILPTVPGNGIYQIMNSMLQNDRVMTGYYLTQTIEIAGAIALAIFLMDTLFKVIRRGDWKQDSLRYTRRDGGKEEKR</sequence>
<name>A0A3E3K670_9FIRM</name>
<feature type="transmembrane region" description="Helical" evidence="8">
    <location>
        <begin position="51"/>
        <end position="72"/>
    </location>
</feature>
<keyword evidence="11" id="KW-1185">Reference proteome</keyword>
<evidence type="ECO:0000256" key="7">
    <source>
        <dbReference type="ARBA" id="ARBA00034125"/>
    </source>
</evidence>
<dbReference type="GO" id="GO:0015744">
    <property type="term" value="P:succinate transport"/>
    <property type="evidence" value="ECO:0007669"/>
    <property type="project" value="TreeGrafter"/>
</dbReference>
<feature type="transmembrane region" description="Helical" evidence="8">
    <location>
        <begin position="6"/>
        <end position="23"/>
    </location>
</feature>
<evidence type="ECO:0000256" key="6">
    <source>
        <dbReference type="ARBA" id="ARBA00023136"/>
    </source>
</evidence>
<evidence type="ECO:0000256" key="2">
    <source>
        <dbReference type="ARBA" id="ARBA00022475"/>
    </source>
</evidence>
<evidence type="ECO:0000256" key="4">
    <source>
        <dbReference type="ARBA" id="ARBA00022692"/>
    </source>
</evidence>
<evidence type="ECO:0000256" key="3">
    <source>
        <dbReference type="ARBA" id="ARBA00022519"/>
    </source>
</evidence>
<comment type="subcellular location">
    <subcellularLocation>
        <location evidence="1">Cell membrane</location>
        <topology evidence="1">Multi-pass membrane protein</topology>
    </subcellularLocation>
</comment>
<dbReference type="PANTHER" id="PTHR34390">
    <property type="entry name" value="UPF0442 PROTEIN YJJB-RELATED"/>
    <property type="match status" value="1"/>
</dbReference>
<dbReference type="RefSeq" id="WP_117493196.1">
    <property type="nucleotide sequence ID" value="NZ_CALBAT010000031.1"/>
</dbReference>
<dbReference type="AlphaFoldDB" id="A0A3E3K670"/>
<protein>
    <submittedName>
        <fullName evidence="10">Threonine/serine exporter</fullName>
    </submittedName>
</protein>
<dbReference type="GO" id="GO:0005886">
    <property type="term" value="C:plasma membrane"/>
    <property type="evidence" value="ECO:0007669"/>
    <property type="project" value="UniProtKB-SubCell"/>
</dbReference>
<organism evidence="10 11">
    <name type="scientific">Sellimonas intestinalis</name>
    <dbReference type="NCBI Taxonomy" id="1653434"/>
    <lineage>
        <taxon>Bacteria</taxon>
        <taxon>Bacillati</taxon>
        <taxon>Bacillota</taxon>
        <taxon>Clostridia</taxon>
        <taxon>Lachnospirales</taxon>
        <taxon>Lachnospiraceae</taxon>
        <taxon>Sellimonas</taxon>
    </lineage>
</organism>
<feature type="transmembrane region" description="Helical" evidence="8">
    <location>
        <begin position="79"/>
        <end position="100"/>
    </location>
</feature>